<dbReference type="InterPro" id="IPR009465">
    <property type="entry name" value="Spondin_N"/>
</dbReference>
<sequence>MRRYVSLVGSYDPIRSYSTSFRGFLIVAVPETWYDAIPLNPVGRFMISPNDREVKFTSGCNEMITHTNFESKKRISFYWTAPKIGTGCISFKAQVMQTETLWFKDDGSLTKTLCEGEEYSDSAEISKCCACGEAKYTLNFKGMWTRHTHPKDWPTNEALTHWSNIIGASHSRNYSVWELGGHASLGLKELAEFGIIRTMEEEIKNHSNYGVVRNIIRANGLWFPNVHRVTTSSFTVSNTHHLLSFATMFGPSPDWFSGVSKLNLCRPDCTWIEEYEEDLMPIDAGTDSGLSYNSPNKPTNPQEKIRKITSTFPNNPKSPFYDPNGKPIPTMAKLTLTRTMLNGAQCPNGIRENSNVKESPTFDLNDLSDSIKRYQLLNAENVSFKKQRSKGKEMKVLEQADPRCMTTEWSEWTECSSTCGKGLRRRVRQYKDPKSAMGFCNEIIEDNEMCLSVNGECEDDQEETSMDDSDSCLMLTAWSEWSPCSATCGKGYTMRVRNYLKKESVWKCNSKLEEKKSCIINEKCTDDSLLSDQERKRICSLEKKPGPCRMAVKNIKYYYDKDAKQCLPFDYGGCRGNENNFDEIEKCVKTCGIMTEDSKNELTIAKHYSDTEMAEMKKTCLLPPEEGHCYESQIKYYFDRTKSTCLPFEFSGCGGNNNNFLSIAACEAYCHPIIDMMTDNDKGSMKGMKLTIPEKKKICMSPAEKGTCSDSIERYTYSVNMGKCLTFEYSGCEGNLNNFETIEECESTCDILIQMSQQASITEQEANLEIQKK</sequence>
<dbReference type="EMBL" id="CAJNOC010000162">
    <property type="protein sequence ID" value="CAF0721201.1"/>
    <property type="molecule type" value="Genomic_DNA"/>
</dbReference>
<dbReference type="InterPro" id="IPR036880">
    <property type="entry name" value="Kunitz_BPTI_sf"/>
</dbReference>
<dbReference type="PROSITE" id="PS50279">
    <property type="entry name" value="BPTI_KUNITZ_2"/>
    <property type="match status" value="3"/>
</dbReference>
<dbReference type="GO" id="GO:0031012">
    <property type="term" value="C:extracellular matrix"/>
    <property type="evidence" value="ECO:0007669"/>
    <property type="project" value="TreeGrafter"/>
</dbReference>
<dbReference type="PROSITE" id="PS51020">
    <property type="entry name" value="SPONDIN"/>
    <property type="match status" value="1"/>
</dbReference>
<dbReference type="Gene3D" id="2.60.40.2130">
    <property type="entry name" value="F-spondin domain"/>
    <property type="match status" value="1"/>
</dbReference>
<keyword evidence="11" id="KW-1185">Reference proteome</keyword>
<feature type="domain" description="Reelin" evidence="8">
    <location>
        <begin position="1"/>
        <end position="126"/>
    </location>
</feature>
<evidence type="ECO:0000259" key="7">
    <source>
        <dbReference type="PROSITE" id="PS50279"/>
    </source>
</evidence>
<dbReference type="PANTHER" id="PTHR11311">
    <property type="entry name" value="SPONDIN"/>
    <property type="match status" value="1"/>
</dbReference>
<evidence type="ECO:0000313" key="11">
    <source>
        <dbReference type="Proteomes" id="UP000663879"/>
    </source>
</evidence>
<evidence type="ECO:0000256" key="1">
    <source>
        <dbReference type="ARBA" id="ARBA00004498"/>
    </source>
</evidence>
<feature type="domain" description="Spondin" evidence="9">
    <location>
        <begin position="124"/>
        <end position="316"/>
    </location>
</feature>
<dbReference type="InterPro" id="IPR002861">
    <property type="entry name" value="Reeler_dom"/>
</dbReference>
<dbReference type="InterPro" id="IPR020901">
    <property type="entry name" value="Prtase_inh_Kunz-CS"/>
</dbReference>
<keyword evidence="3" id="KW-0272">Extracellular matrix</keyword>
<feature type="domain" description="BPTI/Kunitz inhibitor" evidence="7">
    <location>
        <begin position="620"/>
        <end position="670"/>
    </location>
</feature>
<evidence type="ECO:0000256" key="6">
    <source>
        <dbReference type="ARBA" id="ARBA00030964"/>
    </source>
</evidence>
<dbReference type="NCBIfam" id="NF038123">
    <property type="entry name" value="NF038123_dom"/>
    <property type="match status" value="1"/>
</dbReference>
<dbReference type="GO" id="GO:0007155">
    <property type="term" value="P:cell adhesion"/>
    <property type="evidence" value="ECO:0007669"/>
    <property type="project" value="UniProtKB-KW"/>
</dbReference>
<dbReference type="InterPro" id="IPR038678">
    <property type="entry name" value="Spondin_N_sf"/>
</dbReference>
<dbReference type="Pfam" id="PF06468">
    <property type="entry name" value="Spond_N"/>
    <property type="match status" value="1"/>
</dbReference>
<dbReference type="InterPro" id="IPR002223">
    <property type="entry name" value="Kunitz_BPTI"/>
</dbReference>
<dbReference type="OrthoDB" id="347314at2759"/>
<dbReference type="SUPFAM" id="SSF82895">
    <property type="entry name" value="TSP-1 type 1 repeat"/>
    <property type="match status" value="2"/>
</dbReference>
<dbReference type="Pfam" id="PF00014">
    <property type="entry name" value="Kunitz_BPTI"/>
    <property type="match status" value="3"/>
</dbReference>
<dbReference type="InterPro" id="IPR042307">
    <property type="entry name" value="Reeler_sf"/>
</dbReference>
<evidence type="ECO:0000256" key="3">
    <source>
        <dbReference type="ARBA" id="ARBA00022530"/>
    </source>
</evidence>
<dbReference type="FunFam" id="2.60.40.2130:FF:000002">
    <property type="entry name" value="Putative Spondin-1"/>
    <property type="match status" value="1"/>
</dbReference>
<proteinExistence type="predicted"/>
<dbReference type="Gene3D" id="2.60.40.4060">
    <property type="entry name" value="Reeler domain"/>
    <property type="match status" value="1"/>
</dbReference>
<organism evidence="10 11">
    <name type="scientific">Brachionus calyciflorus</name>
    <dbReference type="NCBI Taxonomy" id="104777"/>
    <lineage>
        <taxon>Eukaryota</taxon>
        <taxon>Metazoa</taxon>
        <taxon>Spiralia</taxon>
        <taxon>Gnathifera</taxon>
        <taxon>Rotifera</taxon>
        <taxon>Eurotatoria</taxon>
        <taxon>Monogononta</taxon>
        <taxon>Pseudotrocha</taxon>
        <taxon>Ploima</taxon>
        <taxon>Brachionidae</taxon>
        <taxon>Brachionus</taxon>
    </lineage>
</organism>
<dbReference type="GO" id="GO:0004867">
    <property type="term" value="F:serine-type endopeptidase inhibitor activity"/>
    <property type="evidence" value="ECO:0007669"/>
    <property type="project" value="InterPro"/>
</dbReference>
<dbReference type="Pfam" id="PF00090">
    <property type="entry name" value="TSP_1"/>
    <property type="match status" value="2"/>
</dbReference>
<dbReference type="AlphaFoldDB" id="A0A813MGT4"/>
<feature type="domain" description="BPTI/Kunitz inhibitor" evidence="7">
    <location>
        <begin position="699"/>
        <end position="749"/>
    </location>
</feature>
<dbReference type="CDD" id="cd08544">
    <property type="entry name" value="Reeler"/>
    <property type="match status" value="1"/>
</dbReference>
<name>A0A813MGT4_9BILA</name>
<dbReference type="Pfam" id="PF02014">
    <property type="entry name" value="Reeler"/>
    <property type="match status" value="1"/>
</dbReference>
<dbReference type="InterPro" id="IPR036383">
    <property type="entry name" value="TSP1_rpt_sf"/>
</dbReference>
<feature type="non-terminal residue" evidence="10">
    <location>
        <position position="1"/>
    </location>
</feature>
<feature type="domain" description="BPTI/Kunitz inhibitor" evidence="7">
    <location>
        <begin position="539"/>
        <end position="591"/>
    </location>
</feature>
<dbReference type="Gene3D" id="2.20.100.10">
    <property type="entry name" value="Thrombospondin type-1 (TSP1) repeat"/>
    <property type="match status" value="2"/>
</dbReference>
<evidence type="ECO:0000256" key="4">
    <source>
        <dbReference type="ARBA" id="ARBA00022737"/>
    </source>
</evidence>
<evidence type="ECO:0000259" key="8">
    <source>
        <dbReference type="PROSITE" id="PS51019"/>
    </source>
</evidence>
<dbReference type="CDD" id="cd00109">
    <property type="entry name" value="Kunitz-type"/>
    <property type="match status" value="3"/>
</dbReference>
<reference evidence="10" key="1">
    <citation type="submission" date="2021-02" db="EMBL/GenBank/DDBJ databases">
        <authorList>
            <person name="Nowell W R."/>
        </authorList>
    </citation>
    <scope>NUCLEOTIDE SEQUENCE</scope>
    <source>
        <strain evidence="10">Ploen Becks lab</strain>
    </source>
</reference>
<comment type="caution">
    <text evidence="10">The sequence shown here is derived from an EMBL/GenBank/DDBJ whole genome shotgun (WGS) entry which is preliminary data.</text>
</comment>
<dbReference type="SMART" id="SM00131">
    <property type="entry name" value="KU"/>
    <property type="match status" value="3"/>
</dbReference>
<dbReference type="PANTHER" id="PTHR11311:SF16">
    <property type="entry name" value="SPONDIN-1"/>
    <property type="match status" value="1"/>
</dbReference>
<dbReference type="InterPro" id="IPR000884">
    <property type="entry name" value="TSP1_rpt"/>
</dbReference>
<protein>
    <recommendedName>
        <fullName evidence="2">Spondin-1</fullName>
    </recommendedName>
    <alternativeName>
        <fullName evidence="6">F-spondin</fullName>
    </alternativeName>
</protein>
<accession>A0A813MGT4</accession>
<keyword evidence="4" id="KW-0677">Repeat</keyword>
<dbReference type="PRINTS" id="PR00759">
    <property type="entry name" value="BASICPTASE"/>
</dbReference>
<dbReference type="Gene3D" id="4.10.410.10">
    <property type="entry name" value="Pancreatic trypsin inhibitor Kunitz domain"/>
    <property type="match status" value="3"/>
</dbReference>
<keyword evidence="5" id="KW-0130">Cell adhesion</keyword>
<evidence type="ECO:0000256" key="2">
    <source>
        <dbReference type="ARBA" id="ARBA00019594"/>
    </source>
</evidence>
<evidence type="ECO:0000259" key="9">
    <source>
        <dbReference type="PROSITE" id="PS51020"/>
    </source>
</evidence>
<dbReference type="SMART" id="SM00209">
    <property type="entry name" value="TSP1"/>
    <property type="match status" value="2"/>
</dbReference>
<dbReference type="InterPro" id="IPR051418">
    <property type="entry name" value="Spondin/Thrombospondin_T1"/>
</dbReference>
<evidence type="ECO:0000256" key="5">
    <source>
        <dbReference type="ARBA" id="ARBA00022889"/>
    </source>
</evidence>
<comment type="subcellular location">
    <subcellularLocation>
        <location evidence="1">Secreted</location>
        <location evidence="1">Extracellular space</location>
        <location evidence="1">Extracellular matrix</location>
    </subcellularLocation>
</comment>
<dbReference type="PROSITE" id="PS51019">
    <property type="entry name" value="REELIN"/>
    <property type="match status" value="1"/>
</dbReference>
<gene>
    <name evidence="10" type="ORF">OXX778_LOCUS2170</name>
</gene>
<evidence type="ECO:0000313" key="10">
    <source>
        <dbReference type="EMBL" id="CAF0721201.1"/>
    </source>
</evidence>
<keyword evidence="3" id="KW-0964">Secreted</keyword>
<dbReference type="Proteomes" id="UP000663879">
    <property type="component" value="Unassembled WGS sequence"/>
</dbReference>
<dbReference type="PROSITE" id="PS50092">
    <property type="entry name" value="TSP1"/>
    <property type="match status" value="2"/>
</dbReference>
<dbReference type="PROSITE" id="PS00280">
    <property type="entry name" value="BPTI_KUNITZ_1"/>
    <property type="match status" value="3"/>
</dbReference>
<dbReference type="SUPFAM" id="SSF57362">
    <property type="entry name" value="BPTI-like"/>
    <property type="match status" value="3"/>
</dbReference>